<dbReference type="PANTHER" id="PTHR35889">
    <property type="entry name" value="CYCLOINULO-OLIGOSACCHARIDE FRUCTANOTRANSFERASE-RELATED"/>
    <property type="match status" value="1"/>
</dbReference>
<protein>
    <submittedName>
        <fullName evidence="4">Planctomycete cytochrome C</fullName>
    </submittedName>
</protein>
<dbReference type="InterPro" id="IPR011444">
    <property type="entry name" value="DUF1549"/>
</dbReference>
<dbReference type="Pfam" id="PF07583">
    <property type="entry name" value="PSCyt2"/>
    <property type="match status" value="1"/>
</dbReference>
<keyword evidence="5" id="KW-1185">Reference proteome</keyword>
<dbReference type="EMBL" id="CP036298">
    <property type="protein sequence ID" value="QDV27668.1"/>
    <property type="molecule type" value="Genomic_DNA"/>
</dbReference>
<evidence type="ECO:0000259" key="2">
    <source>
        <dbReference type="Pfam" id="PF07587"/>
    </source>
</evidence>
<evidence type="ECO:0000259" key="1">
    <source>
        <dbReference type="Pfam" id="PF07583"/>
    </source>
</evidence>
<dbReference type="Proteomes" id="UP000318017">
    <property type="component" value="Chromosome"/>
</dbReference>
<gene>
    <name evidence="4" type="ORF">Q31a_60610</name>
</gene>
<sequence>MARQLSGVIFVAIFLGIGAVGYAQNAETSISFDTHIRPILSNHCYACHGQDEATRESGLRLDVREEAIDYGAIVPGDLAASSLVERIETEDLELRMPPSGSGKELSAAQIELLKNWIEADALYQLHWAFRVVQPVEPPRTDGWTADARNRLEATGIQPIDLFISQRLNAVGLTLSEQADRATLIRRLYQDLLGLLPSVEEVLAFEEDGAPDAYGRLVDRVLENQHYGERWGRHWLDQARYADSNGYSIDGDRVMWPYRDWVIHALNSDMPFDQFTIEQLAGDLLPNATKSQLVATAFHRNTMINQEGGVKADEFRHEAVLDRVNTTGAVWLGLTLGCAQCHTHKFDPITHDDYFRFYAYFNSAADANSTGKTVAVGQGEMFGWSEQQQAWALELPTLQRELTQLKDESGKSSVWAPEEWDWDAVELKSQRIVDGSELQLLDDGSLFAPEGLPGNATYQLSFSSHSDLLTAIRLSVLPDERLPANGPGRAGNGNFVLSDLELLVDGQPVRFAQAWADHSQTGYSVADAIDGDTESGWAINVNDAQTAEGQRMNARHEAIFSLAEPLRVAGKSLTLVMKHDRNVGYQIGRFSVEASDSQPEILTSSLVRDKRRIELQQRVAQLRSKLPAKGATAAQMVMEDLDSPPPTYRLDRGDFLSPAVEEGALLAGIPQILQELRTTEMLSQAATRTSEAAPGKELAGLPAEGCRDALVDAPESVGDVVGPSRLDLARWIVSPSNPLTTRVTVNRVWSRYFGRGLVETENDFGMQGTPPSHPELLDWLAYEFMRHQWSMKWLHREIVMSATYRQSSSIPERSKQVDPQNFLLSHQARVRVEAEIVRDQALSAGNRLTSQIGGPSVFPPQPDGIFDFTQQKKGWPTSQGEQRFRRTLYTTFYRSAPYPLLTTFDSPDFSTTCTARARSNTPLQSLAVANDPMFIEISQALAEAVLNKAGSEVEERLGNMFRRCLARSPTSAEQEVLLAFYQRQLKSFEQSEQASQDFVHAALAGASHAELAAWTAVARVLINTDEFVTRN</sequence>
<dbReference type="Pfam" id="PF07635">
    <property type="entry name" value="PSCyt1"/>
    <property type="match status" value="1"/>
</dbReference>
<accession>A0A518GGJ0</accession>
<evidence type="ECO:0000313" key="5">
    <source>
        <dbReference type="Proteomes" id="UP000318017"/>
    </source>
</evidence>
<feature type="domain" description="DUF1553" evidence="2">
    <location>
        <begin position="724"/>
        <end position="980"/>
    </location>
</feature>
<feature type="domain" description="Cytochrome C Planctomycete-type" evidence="3">
    <location>
        <begin position="44"/>
        <end position="100"/>
    </location>
</feature>
<evidence type="ECO:0000313" key="4">
    <source>
        <dbReference type="EMBL" id="QDV27668.1"/>
    </source>
</evidence>
<reference evidence="4 5" key="1">
    <citation type="submission" date="2019-02" db="EMBL/GenBank/DDBJ databases">
        <title>Deep-cultivation of Planctomycetes and their phenomic and genomic characterization uncovers novel biology.</title>
        <authorList>
            <person name="Wiegand S."/>
            <person name="Jogler M."/>
            <person name="Boedeker C."/>
            <person name="Pinto D."/>
            <person name="Vollmers J."/>
            <person name="Rivas-Marin E."/>
            <person name="Kohn T."/>
            <person name="Peeters S.H."/>
            <person name="Heuer A."/>
            <person name="Rast P."/>
            <person name="Oberbeckmann S."/>
            <person name="Bunk B."/>
            <person name="Jeske O."/>
            <person name="Meyerdierks A."/>
            <person name="Storesund J.E."/>
            <person name="Kallscheuer N."/>
            <person name="Luecker S."/>
            <person name="Lage O.M."/>
            <person name="Pohl T."/>
            <person name="Merkel B.J."/>
            <person name="Hornburger P."/>
            <person name="Mueller R.-W."/>
            <person name="Bruemmer F."/>
            <person name="Labrenz M."/>
            <person name="Spormann A.M."/>
            <person name="Op den Camp H."/>
            <person name="Overmann J."/>
            <person name="Amann R."/>
            <person name="Jetten M.S.M."/>
            <person name="Mascher T."/>
            <person name="Medema M.H."/>
            <person name="Devos D.P."/>
            <person name="Kaster A.-K."/>
            <person name="Ovreas L."/>
            <person name="Rohde M."/>
            <person name="Galperin M.Y."/>
            <person name="Jogler C."/>
        </authorList>
    </citation>
    <scope>NUCLEOTIDE SEQUENCE [LARGE SCALE GENOMIC DNA]</scope>
    <source>
        <strain evidence="4 5">Q31a</strain>
    </source>
</reference>
<dbReference type="PANTHER" id="PTHR35889:SF3">
    <property type="entry name" value="F-BOX DOMAIN-CONTAINING PROTEIN"/>
    <property type="match status" value="1"/>
</dbReference>
<dbReference type="RefSeq" id="WP_145085405.1">
    <property type="nucleotide sequence ID" value="NZ_CP036298.1"/>
</dbReference>
<organism evidence="4 5">
    <name type="scientific">Aureliella helgolandensis</name>
    <dbReference type="NCBI Taxonomy" id="2527968"/>
    <lineage>
        <taxon>Bacteria</taxon>
        <taxon>Pseudomonadati</taxon>
        <taxon>Planctomycetota</taxon>
        <taxon>Planctomycetia</taxon>
        <taxon>Pirellulales</taxon>
        <taxon>Pirellulaceae</taxon>
        <taxon>Aureliella</taxon>
    </lineage>
</organism>
<feature type="domain" description="DUF1549" evidence="1">
    <location>
        <begin position="158"/>
        <end position="363"/>
    </location>
</feature>
<dbReference type="Pfam" id="PF07587">
    <property type="entry name" value="PSD1"/>
    <property type="match status" value="1"/>
</dbReference>
<dbReference type="InterPro" id="IPR022655">
    <property type="entry name" value="DUF1553"/>
</dbReference>
<evidence type="ECO:0000259" key="3">
    <source>
        <dbReference type="Pfam" id="PF07635"/>
    </source>
</evidence>
<name>A0A518GGJ0_9BACT</name>
<dbReference type="InterPro" id="IPR011429">
    <property type="entry name" value="Cyt_c_Planctomycete-type"/>
</dbReference>
<dbReference type="OrthoDB" id="127107at2"/>
<dbReference type="AlphaFoldDB" id="A0A518GGJ0"/>
<dbReference type="KEGG" id="ahel:Q31a_60610"/>
<proteinExistence type="predicted"/>